<comment type="caution">
    <text evidence="2">The sequence shown here is derived from an EMBL/GenBank/DDBJ whole genome shotgun (WGS) entry which is preliminary data.</text>
</comment>
<organism evidence="2 3">
    <name type="scientific">Candidatus Nomurabacteria bacterium GW2011_GWB1_40_7</name>
    <dbReference type="NCBI Taxonomy" id="1618744"/>
    <lineage>
        <taxon>Bacteria</taxon>
        <taxon>Candidatus Nomuraibacteriota</taxon>
    </lineage>
</organism>
<evidence type="ECO:0000313" key="3">
    <source>
        <dbReference type="Proteomes" id="UP000034452"/>
    </source>
</evidence>
<feature type="domain" description="MurNAc-LAA" evidence="1">
    <location>
        <begin position="1"/>
        <end position="192"/>
    </location>
</feature>
<evidence type="ECO:0000259" key="1">
    <source>
        <dbReference type="Pfam" id="PF01520"/>
    </source>
</evidence>
<dbReference type="SUPFAM" id="SSF53187">
    <property type="entry name" value="Zn-dependent exopeptidases"/>
    <property type="match status" value="1"/>
</dbReference>
<evidence type="ECO:0000313" key="2">
    <source>
        <dbReference type="EMBL" id="KKR70532.1"/>
    </source>
</evidence>
<reference evidence="2 3" key="1">
    <citation type="journal article" date="2015" name="Nature">
        <title>rRNA introns, odd ribosomes, and small enigmatic genomes across a large radiation of phyla.</title>
        <authorList>
            <person name="Brown C.T."/>
            <person name="Hug L.A."/>
            <person name="Thomas B.C."/>
            <person name="Sharon I."/>
            <person name="Castelle C.J."/>
            <person name="Singh A."/>
            <person name="Wilkins M.J."/>
            <person name="Williams K.H."/>
            <person name="Banfield J.F."/>
        </authorList>
    </citation>
    <scope>NUCLEOTIDE SEQUENCE [LARGE SCALE GENOMIC DNA]</scope>
</reference>
<dbReference type="Gene3D" id="3.40.630.40">
    <property type="entry name" value="Zn-dependent exopeptidases"/>
    <property type="match status" value="1"/>
</dbReference>
<dbReference type="GO" id="GO:0008745">
    <property type="term" value="F:N-acetylmuramoyl-L-alanine amidase activity"/>
    <property type="evidence" value="ECO:0007669"/>
    <property type="project" value="InterPro"/>
</dbReference>
<dbReference type="Proteomes" id="UP000034452">
    <property type="component" value="Unassembled WGS sequence"/>
</dbReference>
<gene>
    <name evidence="2" type="ORF">UU13_C0004G0028</name>
</gene>
<dbReference type="GO" id="GO:0009253">
    <property type="term" value="P:peptidoglycan catabolic process"/>
    <property type="evidence" value="ECO:0007669"/>
    <property type="project" value="InterPro"/>
</dbReference>
<dbReference type="InterPro" id="IPR002508">
    <property type="entry name" value="MurNAc-LAA_cat"/>
</dbReference>
<dbReference type="AlphaFoldDB" id="A0A0G0W5I1"/>
<sequence>MNLALATRLYNLLKKDRRFEVHITRDDEGYVEEFADYFSKKREDILAFKENAKKEMQNKIANGNFIEKENVFHNTVSENTSIILYGLNKWANENKMDAVIHVHFNDYPRPTKWTMGKYKGFAIYMPDGQMANWKESGQLAANIFMQLNKKYITSTYKKELGGLVPDQKLIALGSNGTLLPSVRSILVEYGYIYRFGNSATRHKAYNEMANFTFAGLKNYFFKK</sequence>
<dbReference type="Pfam" id="PF01520">
    <property type="entry name" value="Amidase_3"/>
    <property type="match status" value="1"/>
</dbReference>
<name>A0A0G0W5I1_9BACT</name>
<protein>
    <recommendedName>
        <fullName evidence="1">MurNAc-LAA domain-containing protein</fullName>
    </recommendedName>
</protein>
<proteinExistence type="predicted"/>
<accession>A0A0G0W5I1</accession>
<dbReference type="EMBL" id="LBZL01000004">
    <property type="protein sequence ID" value="KKR70532.1"/>
    <property type="molecule type" value="Genomic_DNA"/>
</dbReference>